<accession>A0ABU8RGI1</accession>
<reference evidence="2 3" key="1">
    <citation type="journal article" date="2017" name="Int. J. Syst. Evol. Microbiol.">
        <title>Pseudokineococcus basanitobsidens sp. nov., isolated from volcanic rock.</title>
        <authorList>
            <person name="Lee D.W."/>
            <person name="Park M.Y."/>
            <person name="Kim J.J."/>
            <person name="Kim B.S."/>
        </authorList>
    </citation>
    <scope>NUCLEOTIDE SEQUENCE [LARGE SCALE GENOMIC DNA]</scope>
    <source>
        <strain evidence="2 3">DSM 103726</strain>
    </source>
</reference>
<evidence type="ECO:0000313" key="2">
    <source>
        <dbReference type="EMBL" id="MEJ5944188.1"/>
    </source>
</evidence>
<dbReference type="Proteomes" id="UP001387100">
    <property type="component" value="Unassembled WGS sequence"/>
</dbReference>
<evidence type="ECO:0000313" key="3">
    <source>
        <dbReference type="Proteomes" id="UP001387100"/>
    </source>
</evidence>
<keyword evidence="3" id="KW-1185">Reference proteome</keyword>
<protein>
    <submittedName>
        <fullName evidence="2">Uncharacterized protein</fullName>
    </submittedName>
</protein>
<name>A0ABU8RGI1_9ACTN</name>
<evidence type="ECO:0000256" key="1">
    <source>
        <dbReference type="SAM" id="MobiDB-lite"/>
    </source>
</evidence>
<organism evidence="2 3">
    <name type="scientific">Pseudokineococcus basanitobsidens</name>
    <dbReference type="NCBI Taxonomy" id="1926649"/>
    <lineage>
        <taxon>Bacteria</taxon>
        <taxon>Bacillati</taxon>
        <taxon>Actinomycetota</taxon>
        <taxon>Actinomycetes</taxon>
        <taxon>Kineosporiales</taxon>
        <taxon>Kineosporiaceae</taxon>
        <taxon>Pseudokineococcus</taxon>
    </lineage>
</organism>
<feature type="region of interest" description="Disordered" evidence="1">
    <location>
        <begin position="110"/>
        <end position="154"/>
    </location>
</feature>
<feature type="compositionally biased region" description="Low complexity" evidence="1">
    <location>
        <begin position="125"/>
        <end position="136"/>
    </location>
</feature>
<comment type="caution">
    <text evidence="2">The sequence shown here is derived from an EMBL/GenBank/DDBJ whole genome shotgun (WGS) entry which is preliminary data.</text>
</comment>
<gene>
    <name evidence="2" type="ORF">WDZ17_02630</name>
</gene>
<dbReference type="EMBL" id="JBBIAA010000002">
    <property type="protein sequence ID" value="MEJ5944188.1"/>
    <property type="molecule type" value="Genomic_DNA"/>
</dbReference>
<proteinExistence type="predicted"/>
<dbReference type="RefSeq" id="WP_339573579.1">
    <property type="nucleotide sequence ID" value="NZ_JBBIAA010000002.1"/>
</dbReference>
<sequence>MPHDTTHATVRRVHLGTDVLTVHGSGWDLGRYVLWSDGSLREVGDRIGWVDEESGAVRLRGDARYCVGPGSGAPAPRGGVWATSVLVPHVDVDDVGARTDVVVADDGVSRWADHPHVPPQRPRRGAAPAPARPRGQWPDLAEDLPARVARRLGT</sequence>